<dbReference type="Proteomes" id="UP000067625">
    <property type="component" value="Chromosome"/>
</dbReference>
<dbReference type="GO" id="GO:0008236">
    <property type="term" value="F:serine-type peptidase activity"/>
    <property type="evidence" value="ECO:0007669"/>
    <property type="project" value="InterPro"/>
</dbReference>
<organism evidence="3 4">
    <name type="scientific">Bacillus gobiensis</name>
    <dbReference type="NCBI Taxonomy" id="1441095"/>
    <lineage>
        <taxon>Bacteria</taxon>
        <taxon>Bacillati</taxon>
        <taxon>Bacillota</taxon>
        <taxon>Bacilli</taxon>
        <taxon>Bacillales</taxon>
        <taxon>Bacillaceae</taxon>
        <taxon>Bacillus</taxon>
    </lineage>
</organism>
<feature type="transmembrane region" description="Helical" evidence="1">
    <location>
        <begin position="6"/>
        <end position="29"/>
    </location>
</feature>
<dbReference type="InterPro" id="IPR001375">
    <property type="entry name" value="Peptidase_S9_cat"/>
</dbReference>
<feature type="domain" description="Peptidase S9 prolyl oligopeptidase catalytic" evidence="2">
    <location>
        <begin position="130"/>
        <end position="301"/>
    </location>
</feature>
<keyword evidence="4" id="KW-1185">Reference proteome</keyword>
<dbReference type="AlphaFoldDB" id="A0A0M4FGV4"/>
<keyword evidence="1" id="KW-0472">Membrane</keyword>
<dbReference type="OrthoDB" id="9776685at2"/>
<evidence type="ECO:0000313" key="4">
    <source>
        <dbReference type="Proteomes" id="UP000067625"/>
    </source>
</evidence>
<dbReference type="GO" id="GO:0006508">
    <property type="term" value="P:proteolysis"/>
    <property type="evidence" value="ECO:0007669"/>
    <property type="project" value="InterPro"/>
</dbReference>
<dbReference type="EMBL" id="CP012600">
    <property type="protein sequence ID" value="ALC80167.1"/>
    <property type="molecule type" value="Genomic_DNA"/>
</dbReference>
<reference evidence="4" key="1">
    <citation type="submission" date="2015-08" db="EMBL/GenBank/DDBJ databases">
        <title>Genome sequencing project for genomic taxonomy and phylogenomics of Bacillus-like bacteria.</title>
        <authorList>
            <person name="Liu B."/>
            <person name="Wang J."/>
            <person name="Zhu Y."/>
            <person name="Liu G."/>
            <person name="Chen Q."/>
            <person name="Chen Z."/>
            <person name="Lan J."/>
            <person name="Che J."/>
            <person name="Ge C."/>
            <person name="Shi H."/>
            <person name="Pan Z."/>
            <person name="Liu X."/>
        </authorList>
    </citation>
    <scope>NUCLEOTIDE SEQUENCE [LARGE SCALE GENOMIC DNA]</scope>
    <source>
        <strain evidence="4">FJAT-4402</strain>
    </source>
</reference>
<dbReference type="Pfam" id="PF00326">
    <property type="entry name" value="Peptidase_S9"/>
    <property type="match status" value="1"/>
</dbReference>
<keyword evidence="1" id="KW-0812">Transmembrane</keyword>
<evidence type="ECO:0000259" key="2">
    <source>
        <dbReference type="Pfam" id="PF00326"/>
    </source>
</evidence>
<dbReference type="PATRIC" id="fig|1441095.3.peg.8"/>
<proteinExistence type="predicted"/>
<dbReference type="InterPro" id="IPR052920">
    <property type="entry name" value="DNA-binding_regulatory"/>
</dbReference>
<protein>
    <recommendedName>
        <fullName evidence="2">Peptidase S9 prolyl oligopeptidase catalytic domain-containing protein</fullName>
    </recommendedName>
</protein>
<evidence type="ECO:0000313" key="3">
    <source>
        <dbReference type="EMBL" id="ALC80167.1"/>
    </source>
</evidence>
<evidence type="ECO:0000256" key="1">
    <source>
        <dbReference type="SAM" id="Phobius"/>
    </source>
</evidence>
<reference evidence="3 4" key="2">
    <citation type="journal article" date="2016" name="Int. J. Syst. Evol. Microbiol.">
        <title>Bacillus gobiensis sp. nov., isolated from a soil sample.</title>
        <authorList>
            <person name="Liu B."/>
            <person name="Liu G.H."/>
            <person name="Cetin S."/>
            <person name="Schumann P."/>
            <person name="Pan Z.Z."/>
            <person name="Chen Q.Q."/>
        </authorList>
    </citation>
    <scope>NUCLEOTIDE SEQUENCE [LARGE SCALE GENOMIC DNA]</scope>
    <source>
        <strain evidence="3 4">FJAT-4402</strain>
    </source>
</reference>
<name>A0A0M4FGV4_9BACI</name>
<dbReference type="InterPro" id="IPR029058">
    <property type="entry name" value="AB_hydrolase_fold"/>
</dbReference>
<dbReference type="STRING" id="1441095.AM592_00040"/>
<gene>
    <name evidence="3" type="ORF">AM592_00040</name>
</gene>
<keyword evidence="1" id="KW-1133">Transmembrane helix</keyword>
<dbReference type="RefSeq" id="WP_053601883.1">
    <property type="nucleotide sequence ID" value="NZ_CP012600.1"/>
</dbReference>
<accession>A0A0M4FGV4</accession>
<dbReference type="PANTHER" id="PTHR43358">
    <property type="entry name" value="ALPHA/BETA-HYDROLASE"/>
    <property type="match status" value="1"/>
</dbReference>
<dbReference type="PANTHER" id="PTHR43358:SF5">
    <property type="entry name" value="EXPORTED PROTEIN"/>
    <property type="match status" value="1"/>
</dbReference>
<dbReference type="Gene3D" id="3.40.50.1820">
    <property type="entry name" value="alpha/beta hydrolase"/>
    <property type="match status" value="1"/>
</dbReference>
<dbReference type="SUPFAM" id="SSF53474">
    <property type="entry name" value="alpha/beta-Hydrolases"/>
    <property type="match status" value="1"/>
</dbReference>
<sequence>MWVGFLLMGVGISILFISASIIVSFLFVLPKSTAYEKTFLAGVAKGEISKGVFNTIKKEELFVYSTHGYQLHAMYFPVENSNKAVIVAHGIRWSLFGSYKYVRLFHSLGYNVLLCDLCCHGLSGGKHISYGYYEKDDLSKWVDVLEVKLEGGAIIGILGESLGAASAVQCIRQDSRIKFCIADSSFSDLSELCKFQIKSVTRLPIPLFVRLTSRLIKKRYGWGIEDVSPIKYLEKVNTPLLIFHGTKDKLIPAEMAKKLYEKAEGVKKLIMVEGAGHVKGFSLNPELYYQSIKDFLNNNIENPC</sequence>